<sequence length="266" mass="28093">MIDTDFLLYFGAGAFTGVLSGLLGVGGGTVIVPILVFIFTAQHFPDAYIMHMALGTSLATIIFTSMSSARAHQRKGNVDWQVVKRITPSIVIGTIIGALLAAQMHSFWLKAIFAVFVLGIATQMIMNFTPNAQRKIPGSIGMNGMGGFIGVVSSLVGIGGGTVTVPFLIYCNFNPRLAIGSSAAIGIPIAITGTIGYIYSGFSVADLPAYSLGFIYLPAFIGITVTSMLTAAFGAALAQKLATQTLKRIFAVLLYIVGFKMLWSLF</sequence>
<feature type="transmembrane region" description="Helical" evidence="5">
    <location>
        <begin position="107"/>
        <end position="126"/>
    </location>
</feature>
<evidence type="ECO:0000313" key="6">
    <source>
        <dbReference type="EMBL" id="BCM25851.1"/>
    </source>
</evidence>
<dbReference type="Proteomes" id="UP000826722">
    <property type="component" value="Chromosome"/>
</dbReference>
<keyword evidence="5" id="KW-1003">Cell membrane</keyword>
<reference evidence="6" key="1">
    <citation type="journal article" date="2021" name="Arch. Microbiol.">
        <title>Methyloradius palustris gen. nov., sp. nov., a methanol-oxidizing bacterium isolated from snow.</title>
        <authorList>
            <person name="Miyadera T."/>
            <person name="Kojima H."/>
            <person name="Fukui M."/>
        </authorList>
    </citation>
    <scope>NUCLEOTIDE SEQUENCE</scope>
    <source>
        <strain evidence="6">Zm11</strain>
    </source>
</reference>
<dbReference type="EMBL" id="AP024110">
    <property type="protein sequence ID" value="BCM25851.1"/>
    <property type="molecule type" value="Genomic_DNA"/>
</dbReference>
<evidence type="ECO:0000256" key="1">
    <source>
        <dbReference type="ARBA" id="ARBA00004141"/>
    </source>
</evidence>
<comment type="subcellular location">
    <subcellularLocation>
        <location evidence="5">Cell membrane</location>
        <topology evidence="5">Multi-pass membrane protein</topology>
    </subcellularLocation>
    <subcellularLocation>
        <location evidence="1">Membrane</location>
        <topology evidence="1">Multi-pass membrane protein</topology>
    </subcellularLocation>
</comment>
<keyword evidence="4 5" id="KW-0472">Membrane</keyword>
<dbReference type="KEGG" id="mpau:ZMTM_21100"/>
<evidence type="ECO:0000256" key="5">
    <source>
        <dbReference type="RuleBase" id="RU363041"/>
    </source>
</evidence>
<gene>
    <name evidence="6" type="ORF">ZMTM_21100</name>
</gene>
<evidence type="ECO:0000313" key="7">
    <source>
        <dbReference type="Proteomes" id="UP000826722"/>
    </source>
</evidence>
<accession>A0A8D5GA54</accession>
<feature type="transmembrane region" description="Helical" evidence="5">
    <location>
        <begin position="214"/>
        <end position="237"/>
    </location>
</feature>
<dbReference type="GO" id="GO:0005886">
    <property type="term" value="C:plasma membrane"/>
    <property type="evidence" value="ECO:0007669"/>
    <property type="project" value="UniProtKB-SubCell"/>
</dbReference>
<dbReference type="PANTHER" id="PTHR43483:SF3">
    <property type="entry name" value="MEMBRANE TRANSPORTER PROTEIN HI_0806-RELATED"/>
    <property type="match status" value="1"/>
</dbReference>
<dbReference type="RefSeq" id="WP_225907023.1">
    <property type="nucleotide sequence ID" value="NZ_AP024110.1"/>
</dbReference>
<keyword evidence="2 5" id="KW-0812">Transmembrane</keyword>
<feature type="transmembrane region" description="Helical" evidence="5">
    <location>
        <begin position="6"/>
        <end position="39"/>
    </location>
</feature>
<dbReference type="Pfam" id="PF01925">
    <property type="entry name" value="TauE"/>
    <property type="match status" value="1"/>
</dbReference>
<dbReference type="AlphaFoldDB" id="A0A8D5GA54"/>
<evidence type="ECO:0000256" key="2">
    <source>
        <dbReference type="ARBA" id="ARBA00022692"/>
    </source>
</evidence>
<feature type="transmembrane region" description="Helical" evidence="5">
    <location>
        <begin position="177"/>
        <end position="202"/>
    </location>
</feature>
<feature type="transmembrane region" description="Helical" evidence="5">
    <location>
        <begin position="146"/>
        <end position="170"/>
    </location>
</feature>
<feature type="transmembrane region" description="Helical" evidence="5">
    <location>
        <begin position="48"/>
        <end position="66"/>
    </location>
</feature>
<protein>
    <recommendedName>
        <fullName evidence="5">Probable membrane transporter protein</fullName>
    </recommendedName>
</protein>
<dbReference type="InterPro" id="IPR002781">
    <property type="entry name" value="TM_pro_TauE-like"/>
</dbReference>
<name>A0A8D5GA54_9PROT</name>
<comment type="similarity">
    <text evidence="5">Belongs to the 4-toluene sulfonate uptake permease (TSUP) (TC 2.A.102) family.</text>
</comment>
<keyword evidence="3 5" id="KW-1133">Transmembrane helix</keyword>
<evidence type="ECO:0000256" key="4">
    <source>
        <dbReference type="ARBA" id="ARBA00023136"/>
    </source>
</evidence>
<keyword evidence="7" id="KW-1185">Reference proteome</keyword>
<proteinExistence type="inferred from homology"/>
<organism evidence="6 7">
    <name type="scientific">Methyloradius palustris</name>
    <dbReference type="NCBI Taxonomy" id="2778876"/>
    <lineage>
        <taxon>Bacteria</taxon>
        <taxon>Pseudomonadati</taxon>
        <taxon>Pseudomonadota</taxon>
        <taxon>Betaproteobacteria</taxon>
        <taxon>Nitrosomonadales</taxon>
        <taxon>Methylophilaceae</taxon>
        <taxon>Methyloradius</taxon>
    </lineage>
</organism>
<dbReference type="PANTHER" id="PTHR43483">
    <property type="entry name" value="MEMBRANE TRANSPORTER PROTEIN HI_0806-RELATED"/>
    <property type="match status" value="1"/>
</dbReference>
<evidence type="ECO:0000256" key="3">
    <source>
        <dbReference type="ARBA" id="ARBA00022989"/>
    </source>
</evidence>
<feature type="transmembrane region" description="Helical" evidence="5">
    <location>
        <begin position="249"/>
        <end position="265"/>
    </location>
</feature>